<dbReference type="PANTHER" id="PTHR37311">
    <property type="entry name" value="2-PHOSPHOSULFOLACTATE PHOSPHATASE-RELATED"/>
    <property type="match status" value="1"/>
</dbReference>
<dbReference type="EC" id="3.1.3.71" evidence="3 8"/>
<dbReference type="HAMAP" id="MF_00490">
    <property type="entry name" value="ComB"/>
    <property type="match status" value="1"/>
</dbReference>
<dbReference type="FunFam" id="3.90.1560.10:FF:000001">
    <property type="entry name" value="Probable 2-phosphosulfolactate phosphatase"/>
    <property type="match status" value="1"/>
</dbReference>
<reference evidence="9 10" key="1">
    <citation type="submission" date="2017-02" db="EMBL/GenBank/DDBJ databases">
        <authorList>
            <person name="Peterson S.W."/>
        </authorList>
    </citation>
    <scope>NUCLEOTIDE SEQUENCE [LARGE SCALE GENOMIC DNA]</scope>
    <source>
        <strain evidence="9 10">ATCC 700028</strain>
    </source>
</reference>
<evidence type="ECO:0000313" key="10">
    <source>
        <dbReference type="Proteomes" id="UP000191153"/>
    </source>
</evidence>
<dbReference type="InterPro" id="IPR005238">
    <property type="entry name" value="ComB-like"/>
</dbReference>
<dbReference type="OrthoDB" id="4913at2"/>
<evidence type="ECO:0000313" key="9">
    <source>
        <dbReference type="EMBL" id="SJZ69404.1"/>
    </source>
</evidence>
<dbReference type="PANTHER" id="PTHR37311:SF1">
    <property type="entry name" value="2-PHOSPHOSULFOLACTATE PHOSPHATASE-RELATED"/>
    <property type="match status" value="1"/>
</dbReference>
<evidence type="ECO:0000256" key="3">
    <source>
        <dbReference type="ARBA" id="ARBA00012953"/>
    </source>
</evidence>
<keyword evidence="6 8" id="KW-0460">Magnesium</keyword>
<dbReference type="GO" id="GO:0000287">
    <property type="term" value="F:magnesium ion binding"/>
    <property type="evidence" value="ECO:0007669"/>
    <property type="project" value="UniProtKB-UniRule"/>
</dbReference>
<evidence type="ECO:0000256" key="4">
    <source>
        <dbReference type="ARBA" id="ARBA00021948"/>
    </source>
</evidence>
<comment type="cofactor">
    <cofactor evidence="1 8">
        <name>Mg(2+)</name>
        <dbReference type="ChEBI" id="CHEBI:18420"/>
    </cofactor>
</comment>
<dbReference type="Gene3D" id="3.90.1560.10">
    <property type="entry name" value="ComB-like"/>
    <property type="match status" value="1"/>
</dbReference>
<evidence type="ECO:0000256" key="8">
    <source>
        <dbReference type="HAMAP-Rule" id="MF_00490"/>
    </source>
</evidence>
<evidence type="ECO:0000256" key="6">
    <source>
        <dbReference type="ARBA" id="ARBA00022842"/>
    </source>
</evidence>
<comment type="catalytic activity">
    <reaction evidence="7 8">
        <text>(2R)-O-phospho-3-sulfolactate + H2O = (2R)-3-sulfolactate + phosphate</text>
        <dbReference type="Rhea" id="RHEA:23416"/>
        <dbReference type="ChEBI" id="CHEBI:15377"/>
        <dbReference type="ChEBI" id="CHEBI:15597"/>
        <dbReference type="ChEBI" id="CHEBI:43474"/>
        <dbReference type="ChEBI" id="CHEBI:58738"/>
        <dbReference type="EC" id="3.1.3.71"/>
    </reaction>
</comment>
<evidence type="ECO:0000256" key="7">
    <source>
        <dbReference type="ARBA" id="ARBA00033711"/>
    </source>
</evidence>
<dbReference type="GO" id="GO:0050545">
    <property type="term" value="F:sulfopyruvate decarboxylase activity"/>
    <property type="evidence" value="ECO:0007669"/>
    <property type="project" value="TreeGrafter"/>
</dbReference>
<accession>A0A1T4MRH6</accession>
<keyword evidence="10" id="KW-1185">Reference proteome</keyword>
<organism evidence="9 10">
    <name type="scientific">Cetobacterium ceti</name>
    <dbReference type="NCBI Taxonomy" id="180163"/>
    <lineage>
        <taxon>Bacteria</taxon>
        <taxon>Fusobacteriati</taxon>
        <taxon>Fusobacteriota</taxon>
        <taxon>Fusobacteriia</taxon>
        <taxon>Fusobacteriales</taxon>
        <taxon>Fusobacteriaceae</taxon>
        <taxon>Cetobacterium</taxon>
    </lineage>
</organism>
<dbReference type="InterPro" id="IPR036702">
    <property type="entry name" value="ComB-like_sf"/>
</dbReference>
<comment type="similarity">
    <text evidence="2 8">Belongs to the ComB family.</text>
</comment>
<dbReference type="SUPFAM" id="SSF142823">
    <property type="entry name" value="ComB-like"/>
    <property type="match status" value="1"/>
</dbReference>
<protein>
    <recommendedName>
        <fullName evidence="4 8">Probable 2-phosphosulfolactate phosphatase</fullName>
        <ecNumber evidence="3 8">3.1.3.71</ecNumber>
    </recommendedName>
</protein>
<dbReference type="Proteomes" id="UP000191153">
    <property type="component" value="Unassembled WGS sequence"/>
</dbReference>
<keyword evidence="5 8" id="KW-0378">Hydrolase</keyword>
<dbReference type="STRING" id="180163.SAMN02745174_01286"/>
<dbReference type="RefSeq" id="WP_078693784.1">
    <property type="nucleotide sequence ID" value="NZ_FUWX01000009.1"/>
</dbReference>
<dbReference type="EMBL" id="FUWX01000009">
    <property type="protein sequence ID" value="SJZ69404.1"/>
    <property type="molecule type" value="Genomic_DNA"/>
</dbReference>
<name>A0A1T4MRH6_9FUSO</name>
<proteinExistence type="inferred from homology"/>
<sequence length="234" mass="25936">MKVTILPSAIEANKENTEGKTVIVIDVLRATSVMITALENGAKKIYPFGAIEDTIEKSKTSKNFLLAGERKGLKIEGFDLGNSPLDYTPEVVSGKEIFMTTSNGTRAIENSKYAKDLFIASYLNLTAISKKILELNNDTVIVCAGTNNEYSLDDILCAGLIVKELNKYVNLEISDFTRGTLRIAELDLPVRKILAGSKHFEYLKSIGYERDLYYCLSIDNSSLTPKYKNGIIEK</sequence>
<gene>
    <name evidence="8" type="primary">comB</name>
    <name evidence="9" type="ORF">SAMN02745174_01286</name>
</gene>
<dbReference type="AlphaFoldDB" id="A0A1T4MRH6"/>
<evidence type="ECO:0000256" key="1">
    <source>
        <dbReference type="ARBA" id="ARBA00001946"/>
    </source>
</evidence>
<dbReference type="Pfam" id="PF04029">
    <property type="entry name" value="2-ph_phosp"/>
    <property type="match status" value="1"/>
</dbReference>
<evidence type="ECO:0000256" key="2">
    <source>
        <dbReference type="ARBA" id="ARBA00009997"/>
    </source>
</evidence>
<evidence type="ECO:0000256" key="5">
    <source>
        <dbReference type="ARBA" id="ARBA00022801"/>
    </source>
</evidence>
<dbReference type="GO" id="GO:0050532">
    <property type="term" value="F:2-phosphosulfolactate phosphatase activity"/>
    <property type="evidence" value="ECO:0007669"/>
    <property type="project" value="UniProtKB-UniRule"/>
</dbReference>